<dbReference type="EMBL" id="LATX01002503">
    <property type="protein sequence ID" value="KTB28116.1"/>
    <property type="molecule type" value="Genomic_DNA"/>
</dbReference>
<feature type="region of interest" description="Disordered" evidence="1">
    <location>
        <begin position="1"/>
        <end position="20"/>
    </location>
</feature>
<evidence type="ECO:0000313" key="2">
    <source>
        <dbReference type="EMBL" id="KTB28116.1"/>
    </source>
</evidence>
<protein>
    <submittedName>
        <fullName evidence="2">Uncharacterized protein</fullName>
    </submittedName>
</protein>
<comment type="caution">
    <text evidence="2">The sequence shown here is derived from an EMBL/GenBank/DDBJ whole genome shotgun (WGS) entry which is preliminary data.</text>
</comment>
<feature type="region of interest" description="Disordered" evidence="1">
    <location>
        <begin position="164"/>
        <end position="213"/>
    </location>
</feature>
<evidence type="ECO:0000256" key="1">
    <source>
        <dbReference type="SAM" id="MobiDB-lite"/>
    </source>
</evidence>
<feature type="compositionally biased region" description="Polar residues" evidence="1">
    <location>
        <begin position="1"/>
        <end position="10"/>
    </location>
</feature>
<evidence type="ECO:0000313" key="3">
    <source>
        <dbReference type="Proteomes" id="UP000054988"/>
    </source>
</evidence>
<organism evidence="2 3">
    <name type="scientific">Moniliophthora roreri</name>
    <name type="common">Frosty pod rot fungus</name>
    <name type="synonym">Monilia roreri</name>
    <dbReference type="NCBI Taxonomy" id="221103"/>
    <lineage>
        <taxon>Eukaryota</taxon>
        <taxon>Fungi</taxon>
        <taxon>Dikarya</taxon>
        <taxon>Basidiomycota</taxon>
        <taxon>Agaricomycotina</taxon>
        <taxon>Agaricomycetes</taxon>
        <taxon>Agaricomycetidae</taxon>
        <taxon>Agaricales</taxon>
        <taxon>Marasmiineae</taxon>
        <taxon>Marasmiaceae</taxon>
        <taxon>Moniliophthora</taxon>
    </lineage>
</organism>
<sequence length="265" mass="29001">MPENNFSNAKFSGENRGRGVMDNGVNHIDYRQRDHHQFNQFSNAKFDGDNNGGGTMNNGVNHIGRGGTAVAGDTQNNFSNATFSGTNNRSTMHNGVNMAKPQNLVNNFSMAAFGGTKVTKNNHADTHSSMPGKESNNFSNARFEGDNRSGNMFNGVNTGVIMERKGDRSYDPSPPPSSTPNHQFKKRFDGDGNMYSGVNNRPTGNMGPTERNADAKCDQYHEYKGLRWSGWEFAINNVDVNNAAAPHIVSLSAELYLRSQRAVAV</sequence>
<proteinExistence type="predicted"/>
<accession>A0A0W0EVL8</accession>
<name>A0A0W0EVL8_MONRR</name>
<gene>
    <name evidence="2" type="ORF">WG66_19319</name>
</gene>
<dbReference type="Proteomes" id="UP000054988">
    <property type="component" value="Unassembled WGS sequence"/>
</dbReference>
<dbReference type="AlphaFoldDB" id="A0A0W0EVL8"/>
<reference evidence="2 3" key="1">
    <citation type="submission" date="2015-12" db="EMBL/GenBank/DDBJ databases">
        <title>Draft genome sequence of Moniliophthora roreri, the causal agent of frosty pod rot of cacao.</title>
        <authorList>
            <person name="Aime M.C."/>
            <person name="Diaz-Valderrama J.R."/>
            <person name="Kijpornyongpan T."/>
            <person name="Phillips-Mora W."/>
        </authorList>
    </citation>
    <scope>NUCLEOTIDE SEQUENCE [LARGE SCALE GENOMIC DNA]</scope>
    <source>
        <strain evidence="2 3">MCA 2952</strain>
    </source>
</reference>